<keyword evidence="2" id="KW-1185">Reference proteome</keyword>
<comment type="caution">
    <text evidence="1">The sequence shown here is derived from an EMBL/GenBank/DDBJ whole genome shotgun (WGS) entry which is preliminary data.</text>
</comment>
<dbReference type="RefSeq" id="WP_193845439.1">
    <property type="nucleotide sequence ID" value="NZ_PRDM01000001.1"/>
</dbReference>
<dbReference type="EMBL" id="PRDM01000001">
    <property type="protein sequence ID" value="MBE8724443.1"/>
    <property type="molecule type" value="Genomic_DNA"/>
</dbReference>
<proteinExistence type="predicted"/>
<protein>
    <submittedName>
        <fullName evidence="1">Uncharacterized protein</fullName>
    </submittedName>
</protein>
<dbReference type="Proteomes" id="UP000640614">
    <property type="component" value="Unassembled WGS sequence"/>
</dbReference>
<organism evidence="1 2">
    <name type="scientific">Flavobacterium hungaricum</name>
    <dbReference type="NCBI Taxonomy" id="2082725"/>
    <lineage>
        <taxon>Bacteria</taxon>
        <taxon>Pseudomonadati</taxon>
        <taxon>Bacteroidota</taxon>
        <taxon>Flavobacteriia</taxon>
        <taxon>Flavobacteriales</taxon>
        <taxon>Flavobacteriaceae</taxon>
        <taxon>Flavobacterium</taxon>
    </lineage>
</organism>
<accession>A0ABR9TGF6</accession>
<gene>
    <name evidence="1" type="ORF">C4F50_05720</name>
</gene>
<evidence type="ECO:0000313" key="2">
    <source>
        <dbReference type="Proteomes" id="UP000640614"/>
    </source>
</evidence>
<sequence length="85" mass="10077">MPDFIFKENAYIPAGYNVVYHDGLLWYAVYDSGESFVIAINPYDGYYEWILCPQTNEKIKSIKFNQNCMYILDYGNDLHVYEKLK</sequence>
<reference evidence="1 2" key="1">
    <citation type="submission" date="2018-07" db="EMBL/GenBank/DDBJ databases">
        <title>Genome assembly of strain KB82.</title>
        <authorList>
            <person name="Kukolya J."/>
            <person name="Horvath B."/>
            <person name="Nagy I."/>
            <person name="Toth A."/>
        </authorList>
    </citation>
    <scope>NUCLEOTIDE SEQUENCE [LARGE SCALE GENOMIC DNA]</scope>
    <source>
        <strain evidence="1 2">Kb82</strain>
    </source>
</reference>
<name>A0ABR9TGF6_9FLAO</name>
<evidence type="ECO:0000313" key="1">
    <source>
        <dbReference type="EMBL" id="MBE8724443.1"/>
    </source>
</evidence>